<dbReference type="Pfam" id="PF21347">
    <property type="entry name" value="DUF3108_like"/>
    <property type="match status" value="1"/>
</dbReference>
<organism evidence="3 4">
    <name type="scientific">Dyadobacter sediminis</name>
    <dbReference type="NCBI Taxonomy" id="1493691"/>
    <lineage>
        <taxon>Bacteria</taxon>
        <taxon>Pseudomonadati</taxon>
        <taxon>Bacteroidota</taxon>
        <taxon>Cytophagia</taxon>
        <taxon>Cytophagales</taxon>
        <taxon>Spirosomataceae</taxon>
        <taxon>Dyadobacter</taxon>
    </lineage>
</organism>
<dbReference type="OrthoDB" id="665223at2"/>
<comment type="caution">
    <text evidence="3">The sequence shown here is derived from an EMBL/GenBank/DDBJ whole genome shotgun (WGS) entry which is preliminary data.</text>
</comment>
<dbReference type="AlphaFoldDB" id="A0A5R9KIB0"/>
<keyword evidence="4" id="KW-1185">Reference proteome</keyword>
<evidence type="ECO:0000313" key="3">
    <source>
        <dbReference type="EMBL" id="TLU95948.1"/>
    </source>
</evidence>
<dbReference type="RefSeq" id="WP_138279642.1">
    <property type="nucleotide sequence ID" value="NZ_BMGE01000001.1"/>
</dbReference>
<name>A0A5R9KIB0_9BACT</name>
<sequence length="231" mass="25924">MKKNLIWCILFICISALYARAQECAGVILKEGSGFEASNFDSKGKPAGKFIYKLAKIMKEGSSTVFTVDMEFFNTKGKSELKNSYKMKCDGNVLQMDVRSLINHEQLKTFQSMEMEFTYDNIEFPGELSVGEKLKDASVEGTGKSGPVPVTFNLMINNRNVTAQEKLNVPAGTFNAYKITSDMNMEMAMGIPVKIAMQSISYRAPGVIWDIKTENYRKGKLISYSELSRIY</sequence>
<protein>
    <recommendedName>
        <fullName evidence="2">DUF3108 domain-containing protein</fullName>
    </recommendedName>
</protein>
<dbReference type="InterPro" id="IPR049279">
    <property type="entry name" value="DUF3108-like"/>
</dbReference>
<dbReference type="Proteomes" id="UP000309788">
    <property type="component" value="Unassembled WGS sequence"/>
</dbReference>
<dbReference type="Gene3D" id="2.40.360.20">
    <property type="match status" value="1"/>
</dbReference>
<gene>
    <name evidence="3" type="ORF">FEM55_02010</name>
</gene>
<feature type="chain" id="PRO_5024429272" description="DUF3108 domain-containing protein" evidence="1">
    <location>
        <begin position="22"/>
        <end position="231"/>
    </location>
</feature>
<evidence type="ECO:0000256" key="1">
    <source>
        <dbReference type="SAM" id="SignalP"/>
    </source>
</evidence>
<keyword evidence="1" id="KW-0732">Signal</keyword>
<dbReference type="EMBL" id="VCEI01000011">
    <property type="protein sequence ID" value="TLU95948.1"/>
    <property type="molecule type" value="Genomic_DNA"/>
</dbReference>
<feature type="domain" description="DUF3108" evidence="2">
    <location>
        <begin position="30"/>
        <end position="227"/>
    </location>
</feature>
<evidence type="ECO:0000259" key="2">
    <source>
        <dbReference type="Pfam" id="PF21347"/>
    </source>
</evidence>
<feature type="signal peptide" evidence="1">
    <location>
        <begin position="1"/>
        <end position="21"/>
    </location>
</feature>
<reference evidence="3 4" key="1">
    <citation type="submission" date="2019-05" db="EMBL/GenBank/DDBJ databases">
        <authorList>
            <person name="Qu J.-H."/>
        </authorList>
    </citation>
    <scope>NUCLEOTIDE SEQUENCE [LARGE SCALE GENOMIC DNA]</scope>
    <source>
        <strain evidence="3 4">Z12</strain>
    </source>
</reference>
<evidence type="ECO:0000313" key="4">
    <source>
        <dbReference type="Proteomes" id="UP000309788"/>
    </source>
</evidence>
<accession>A0A5R9KIB0</accession>
<proteinExistence type="predicted"/>